<proteinExistence type="predicted"/>
<evidence type="ECO:0000313" key="1">
    <source>
        <dbReference type="EMBL" id="MDP9805802.1"/>
    </source>
</evidence>
<name>A0ABT9NEJ2_9ACTO</name>
<reference evidence="1 2" key="1">
    <citation type="submission" date="2023-07" db="EMBL/GenBank/DDBJ databases">
        <title>Sequencing the genomes of 1000 actinobacteria strains.</title>
        <authorList>
            <person name="Klenk H.-P."/>
        </authorList>
    </citation>
    <scope>NUCLEOTIDE SEQUENCE [LARGE SCALE GENOMIC DNA]</scope>
    <source>
        <strain evidence="1 2">DSM 17163</strain>
    </source>
</reference>
<accession>A0ABT9NEJ2</accession>
<dbReference type="RefSeq" id="WP_307682064.1">
    <property type="nucleotide sequence ID" value="NZ_JAUSQX010000001.1"/>
</dbReference>
<dbReference type="Proteomes" id="UP001243212">
    <property type="component" value="Unassembled WGS sequence"/>
</dbReference>
<evidence type="ECO:0000313" key="2">
    <source>
        <dbReference type="Proteomes" id="UP001243212"/>
    </source>
</evidence>
<protein>
    <submittedName>
        <fullName evidence="1">Uncharacterized protein</fullName>
    </submittedName>
</protein>
<dbReference type="EMBL" id="JAUSQX010000001">
    <property type="protein sequence ID" value="MDP9805802.1"/>
    <property type="molecule type" value="Genomic_DNA"/>
</dbReference>
<keyword evidence="2" id="KW-1185">Reference proteome</keyword>
<organism evidence="1 2">
    <name type="scientific">Trueperella bonasi</name>
    <dbReference type="NCBI Taxonomy" id="312286"/>
    <lineage>
        <taxon>Bacteria</taxon>
        <taxon>Bacillati</taxon>
        <taxon>Actinomycetota</taxon>
        <taxon>Actinomycetes</taxon>
        <taxon>Actinomycetales</taxon>
        <taxon>Actinomycetaceae</taxon>
        <taxon>Trueperella</taxon>
    </lineage>
</organism>
<gene>
    <name evidence="1" type="ORF">J2S70_000384</name>
</gene>
<sequence>MRAVDAGFGIVAAEEIVAVTLDEIERAVDILAGIDLHQLGSTARLSVSSRMDQIAKRVRGLRYDVVDAVRREGDWEGSGARTAEIFEQQTANGNC</sequence>
<comment type="caution">
    <text evidence="1">The sequence shown here is derived from an EMBL/GenBank/DDBJ whole genome shotgun (WGS) entry which is preliminary data.</text>
</comment>